<feature type="chain" id="PRO_5043955880" description="Pectinesterase inhibitor domain-containing protein" evidence="1">
    <location>
        <begin position="26"/>
        <end position="156"/>
    </location>
</feature>
<reference evidence="2 3" key="1">
    <citation type="submission" date="2021-07" db="EMBL/GenBank/DDBJ databases">
        <title>The Aristolochia fimbriata genome: insights into angiosperm evolution, floral development and chemical biosynthesis.</title>
        <authorList>
            <person name="Jiao Y."/>
        </authorList>
    </citation>
    <scope>NUCLEOTIDE SEQUENCE [LARGE SCALE GENOMIC DNA]</scope>
    <source>
        <strain evidence="2">IBCAS-2021</strain>
        <tissue evidence="2">Leaf</tissue>
    </source>
</reference>
<evidence type="ECO:0008006" key="4">
    <source>
        <dbReference type="Google" id="ProtNLM"/>
    </source>
</evidence>
<dbReference type="Proteomes" id="UP000825729">
    <property type="component" value="Unassembled WGS sequence"/>
</dbReference>
<evidence type="ECO:0000256" key="1">
    <source>
        <dbReference type="SAM" id="SignalP"/>
    </source>
</evidence>
<proteinExistence type="predicted"/>
<comment type="caution">
    <text evidence="2">The sequence shown here is derived from an EMBL/GenBank/DDBJ whole genome shotgun (WGS) entry which is preliminary data.</text>
</comment>
<evidence type="ECO:0000313" key="2">
    <source>
        <dbReference type="EMBL" id="KAG9459485.1"/>
    </source>
</evidence>
<name>A0AAV7FE57_ARIFI</name>
<sequence>MAALRRYTVLFAALAVALLSHPSSGRSLLAVPPRRSPPSGPSPDIVGFVQGVVQVAITIGSDTYREIDVLVSQTKDEKLKTNLYTCQTLYAISTERLHSALLPLKNKSFIDAKALINDANAGLKCEGFFEKSPLTTRNGVYEQLRTVTLSSFDLLV</sequence>
<feature type="signal peptide" evidence="1">
    <location>
        <begin position="1"/>
        <end position="25"/>
    </location>
</feature>
<evidence type="ECO:0000313" key="3">
    <source>
        <dbReference type="Proteomes" id="UP000825729"/>
    </source>
</evidence>
<protein>
    <recommendedName>
        <fullName evidence="4">Pectinesterase inhibitor domain-containing protein</fullName>
    </recommendedName>
</protein>
<accession>A0AAV7FE57</accession>
<dbReference type="GO" id="GO:0004857">
    <property type="term" value="F:enzyme inhibitor activity"/>
    <property type="evidence" value="ECO:0007669"/>
    <property type="project" value="InterPro"/>
</dbReference>
<gene>
    <name evidence="2" type="ORF">H6P81_003993</name>
</gene>
<dbReference type="EMBL" id="JAINDJ010000002">
    <property type="protein sequence ID" value="KAG9459485.1"/>
    <property type="molecule type" value="Genomic_DNA"/>
</dbReference>
<keyword evidence="3" id="KW-1185">Reference proteome</keyword>
<organism evidence="2 3">
    <name type="scientific">Aristolochia fimbriata</name>
    <name type="common">White veined hardy Dutchman's pipe vine</name>
    <dbReference type="NCBI Taxonomy" id="158543"/>
    <lineage>
        <taxon>Eukaryota</taxon>
        <taxon>Viridiplantae</taxon>
        <taxon>Streptophyta</taxon>
        <taxon>Embryophyta</taxon>
        <taxon>Tracheophyta</taxon>
        <taxon>Spermatophyta</taxon>
        <taxon>Magnoliopsida</taxon>
        <taxon>Magnoliidae</taxon>
        <taxon>Piperales</taxon>
        <taxon>Aristolochiaceae</taxon>
        <taxon>Aristolochia</taxon>
    </lineage>
</organism>
<dbReference type="InterPro" id="IPR035513">
    <property type="entry name" value="Invertase/methylesterase_inhib"/>
</dbReference>
<dbReference type="Gene3D" id="1.20.140.40">
    <property type="entry name" value="Invertase/pectin methylesterase inhibitor family protein"/>
    <property type="match status" value="1"/>
</dbReference>
<dbReference type="AlphaFoldDB" id="A0AAV7FE57"/>
<keyword evidence="1" id="KW-0732">Signal</keyword>
<dbReference type="NCBIfam" id="TIGR01614">
    <property type="entry name" value="PME_inhib"/>
    <property type="match status" value="1"/>
</dbReference>
<dbReference type="InterPro" id="IPR006501">
    <property type="entry name" value="Pectinesterase_inhib_dom"/>
</dbReference>
<dbReference type="SUPFAM" id="SSF101148">
    <property type="entry name" value="Plant invertase/pectin methylesterase inhibitor"/>
    <property type="match status" value="1"/>
</dbReference>